<gene>
    <name evidence="2" type="primary">BOLA2</name>
    <name evidence="2" type="ORF">EVAR_71176_1</name>
</gene>
<dbReference type="PANTHER" id="PTHR12735:SF27">
    <property type="entry name" value="BOLA-LIKE PROTEIN 2"/>
    <property type="match status" value="1"/>
</dbReference>
<sequence>MSKYTSKYLEDKLTERLEAKYVKAIDESDGCGGKFSVTVVSDQFKGKTLLQKHRLVNTALAEELKEIHASQKSYTPEEWEKVQQHQ</sequence>
<organism evidence="2 3">
    <name type="scientific">Eumeta variegata</name>
    <name type="common">Bagworm moth</name>
    <name type="synonym">Eumeta japonica</name>
    <dbReference type="NCBI Taxonomy" id="151549"/>
    <lineage>
        <taxon>Eukaryota</taxon>
        <taxon>Metazoa</taxon>
        <taxon>Ecdysozoa</taxon>
        <taxon>Arthropoda</taxon>
        <taxon>Hexapoda</taxon>
        <taxon>Insecta</taxon>
        <taxon>Pterygota</taxon>
        <taxon>Neoptera</taxon>
        <taxon>Endopterygota</taxon>
        <taxon>Lepidoptera</taxon>
        <taxon>Glossata</taxon>
        <taxon>Ditrysia</taxon>
        <taxon>Tineoidea</taxon>
        <taxon>Psychidae</taxon>
        <taxon>Oiketicinae</taxon>
        <taxon>Eumeta</taxon>
    </lineage>
</organism>
<evidence type="ECO:0000313" key="2">
    <source>
        <dbReference type="EMBL" id="GBP11313.1"/>
    </source>
</evidence>
<dbReference type="InterPro" id="IPR045115">
    <property type="entry name" value="BOL2"/>
</dbReference>
<dbReference type="GO" id="GO:0005634">
    <property type="term" value="C:nucleus"/>
    <property type="evidence" value="ECO:0007669"/>
    <property type="project" value="TreeGrafter"/>
</dbReference>
<dbReference type="GO" id="GO:0051537">
    <property type="term" value="F:2 iron, 2 sulfur cluster binding"/>
    <property type="evidence" value="ECO:0007669"/>
    <property type="project" value="InterPro"/>
</dbReference>
<reference evidence="2 3" key="1">
    <citation type="journal article" date="2019" name="Commun. Biol.">
        <title>The bagworm genome reveals a unique fibroin gene that provides high tensile strength.</title>
        <authorList>
            <person name="Kono N."/>
            <person name="Nakamura H."/>
            <person name="Ohtoshi R."/>
            <person name="Tomita M."/>
            <person name="Numata K."/>
            <person name="Arakawa K."/>
        </authorList>
    </citation>
    <scope>NUCLEOTIDE SEQUENCE [LARGE SCALE GENOMIC DNA]</scope>
</reference>
<dbReference type="AlphaFoldDB" id="A0A4C1T9X0"/>
<comment type="similarity">
    <text evidence="1">Belongs to the BolA/IbaG family.</text>
</comment>
<dbReference type="InterPro" id="IPR002634">
    <property type="entry name" value="BolA"/>
</dbReference>
<dbReference type="EMBL" id="BGZK01004866">
    <property type="protein sequence ID" value="GBP11313.1"/>
    <property type="molecule type" value="Genomic_DNA"/>
</dbReference>
<dbReference type="PIRSF" id="PIRSF003113">
    <property type="entry name" value="BolA"/>
    <property type="match status" value="1"/>
</dbReference>
<dbReference type="GO" id="GO:0051604">
    <property type="term" value="P:protein maturation"/>
    <property type="evidence" value="ECO:0007669"/>
    <property type="project" value="InterPro"/>
</dbReference>
<dbReference type="PANTHER" id="PTHR12735">
    <property type="entry name" value="BOLA-LIKE PROTEIN-RELATED"/>
    <property type="match status" value="1"/>
</dbReference>
<proteinExistence type="inferred from homology"/>
<protein>
    <submittedName>
        <fullName evidence="2">Protein BOLA2</fullName>
    </submittedName>
</protein>
<evidence type="ECO:0000256" key="1">
    <source>
        <dbReference type="RuleBase" id="RU003860"/>
    </source>
</evidence>
<comment type="caution">
    <text evidence="2">The sequence shown here is derived from an EMBL/GenBank/DDBJ whole genome shotgun (WGS) entry which is preliminary data.</text>
</comment>
<keyword evidence="3" id="KW-1185">Reference proteome</keyword>
<dbReference type="InterPro" id="IPR036065">
    <property type="entry name" value="BolA-like_sf"/>
</dbReference>
<dbReference type="OrthoDB" id="4983at2759"/>
<dbReference type="Pfam" id="PF01722">
    <property type="entry name" value="BolA"/>
    <property type="match status" value="1"/>
</dbReference>
<dbReference type="STRING" id="151549.A0A4C1T9X0"/>
<dbReference type="Proteomes" id="UP000299102">
    <property type="component" value="Unassembled WGS sequence"/>
</dbReference>
<dbReference type="GO" id="GO:0006879">
    <property type="term" value="P:intracellular iron ion homeostasis"/>
    <property type="evidence" value="ECO:0007669"/>
    <property type="project" value="InterPro"/>
</dbReference>
<name>A0A4C1T9X0_EUMVA</name>
<dbReference type="Gene3D" id="3.10.20.90">
    <property type="entry name" value="Phosphatidylinositol 3-kinase Catalytic Subunit, Chain A, domain 1"/>
    <property type="match status" value="1"/>
</dbReference>
<accession>A0A4C1T9X0</accession>
<dbReference type="SUPFAM" id="SSF82657">
    <property type="entry name" value="BolA-like"/>
    <property type="match status" value="1"/>
</dbReference>
<dbReference type="GO" id="GO:0005829">
    <property type="term" value="C:cytosol"/>
    <property type="evidence" value="ECO:0007669"/>
    <property type="project" value="TreeGrafter"/>
</dbReference>
<evidence type="ECO:0000313" key="3">
    <source>
        <dbReference type="Proteomes" id="UP000299102"/>
    </source>
</evidence>